<protein>
    <submittedName>
        <fullName evidence="2">Uncharacterized protein</fullName>
    </submittedName>
</protein>
<evidence type="ECO:0000256" key="1">
    <source>
        <dbReference type="SAM" id="Phobius"/>
    </source>
</evidence>
<sequence>MNFTCPNFNTDTLYFNEFNTCLELDKDKSNNLEEFNTEEYLYPFDDFLNFEDKLKDEVFTLLYKEYNNLFILPNIVMDLIFIILFYMLCHNYFIK</sequence>
<evidence type="ECO:0000313" key="2">
    <source>
        <dbReference type="EMBL" id="QHS89773.1"/>
    </source>
</evidence>
<accession>A0A6C0BEG7</accession>
<proteinExistence type="predicted"/>
<feature type="transmembrane region" description="Helical" evidence="1">
    <location>
        <begin position="69"/>
        <end position="89"/>
    </location>
</feature>
<dbReference type="AlphaFoldDB" id="A0A6C0BEG7"/>
<keyword evidence="1" id="KW-0812">Transmembrane</keyword>
<keyword evidence="1" id="KW-0472">Membrane</keyword>
<reference evidence="2" key="1">
    <citation type="journal article" date="2020" name="Nature">
        <title>Giant virus diversity and host interactions through global metagenomics.</title>
        <authorList>
            <person name="Schulz F."/>
            <person name="Roux S."/>
            <person name="Paez-Espino D."/>
            <person name="Jungbluth S."/>
            <person name="Walsh D.A."/>
            <person name="Denef V.J."/>
            <person name="McMahon K.D."/>
            <person name="Konstantinidis K.T."/>
            <person name="Eloe-Fadrosh E.A."/>
            <person name="Kyrpides N.C."/>
            <person name="Woyke T."/>
        </authorList>
    </citation>
    <scope>NUCLEOTIDE SEQUENCE</scope>
    <source>
        <strain evidence="2">GVMAG-M-3300010160-4</strain>
    </source>
</reference>
<organism evidence="2">
    <name type="scientific">viral metagenome</name>
    <dbReference type="NCBI Taxonomy" id="1070528"/>
    <lineage>
        <taxon>unclassified sequences</taxon>
        <taxon>metagenomes</taxon>
        <taxon>organismal metagenomes</taxon>
    </lineage>
</organism>
<dbReference type="EMBL" id="MN739120">
    <property type="protein sequence ID" value="QHS89773.1"/>
    <property type="molecule type" value="Genomic_DNA"/>
</dbReference>
<name>A0A6C0BEG7_9ZZZZ</name>
<keyword evidence="1" id="KW-1133">Transmembrane helix</keyword>